<comment type="caution">
    <text evidence="1">The sequence shown here is derived from an EMBL/GenBank/DDBJ whole genome shotgun (WGS) entry which is preliminary data.</text>
</comment>
<sequence length="90" mass="10110">MESLAMPLQVQELDFEHAGGNLLFGLSAECVCCGREERVQAEDAFSQDGAMRVLHLRGWRRVLSRNEDNTVACPRCVAELIKISEECNEQ</sequence>
<evidence type="ECO:0000313" key="1">
    <source>
        <dbReference type="EMBL" id="GGA95962.1"/>
    </source>
</evidence>
<gene>
    <name evidence="1" type="ORF">GCM10007414_06050</name>
</gene>
<protein>
    <submittedName>
        <fullName evidence="1">Uncharacterized protein</fullName>
    </submittedName>
</protein>
<dbReference type="Proteomes" id="UP000651977">
    <property type="component" value="Unassembled WGS sequence"/>
</dbReference>
<proteinExistence type="predicted"/>
<dbReference type="EMBL" id="BMDY01000003">
    <property type="protein sequence ID" value="GGA95962.1"/>
    <property type="molecule type" value="Genomic_DNA"/>
</dbReference>
<organism evidence="1 2">
    <name type="scientific">Agarivorans gilvus</name>
    <dbReference type="NCBI Taxonomy" id="680279"/>
    <lineage>
        <taxon>Bacteria</taxon>
        <taxon>Pseudomonadati</taxon>
        <taxon>Pseudomonadota</taxon>
        <taxon>Gammaproteobacteria</taxon>
        <taxon>Alteromonadales</taxon>
        <taxon>Alteromonadaceae</taxon>
        <taxon>Agarivorans</taxon>
    </lineage>
</organism>
<keyword evidence="2" id="KW-1185">Reference proteome</keyword>
<reference evidence="2" key="1">
    <citation type="journal article" date="2019" name="Int. J. Syst. Evol. Microbiol.">
        <title>The Global Catalogue of Microorganisms (GCM) 10K type strain sequencing project: providing services to taxonomists for standard genome sequencing and annotation.</title>
        <authorList>
            <consortium name="The Broad Institute Genomics Platform"/>
            <consortium name="The Broad Institute Genome Sequencing Center for Infectious Disease"/>
            <person name="Wu L."/>
            <person name="Ma J."/>
        </authorList>
    </citation>
    <scope>NUCLEOTIDE SEQUENCE [LARGE SCALE GENOMIC DNA]</scope>
    <source>
        <strain evidence="2">CGMCC 1.10131</strain>
    </source>
</reference>
<evidence type="ECO:0000313" key="2">
    <source>
        <dbReference type="Proteomes" id="UP000651977"/>
    </source>
</evidence>
<dbReference type="RefSeq" id="WP_055732877.1">
    <property type="nucleotide sequence ID" value="NZ_BMDY01000003.1"/>
</dbReference>
<name>A0ABQ1HZ20_9ALTE</name>
<accession>A0ABQ1HZ20</accession>